<protein>
    <submittedName>
        <fullName evidence="1">Uncharacterized protein</fullName>
    </submittedName>
</protein>
<dbReference type="Proteomes" id="UP000309819">
    <property type="component" value="Unassembled WGS sequence"/>
</dbReference>
<dbReference type="EMBL" id="VAUO01000001">
    <property type="protein sequence ID" value="TLP65191.1"/>
    <property type="molecule type" value="Genomic_DNA"/>
</dbReference>
<evidence type="ECO:0000313" key="2">
    <source>
        <dbReference type="Proteomes" id="UP000309819"/>
    </source>
</evidence>
<sequence>MRTVSFQGAQLSDGQRRVLEQQRQIRSAINPVLAAQVAATIAVLDARKEQGAKPEKQWYLVSQEYGTPCIADWLGY</sequence>
<name>A0A5R8ZHF1_9PSED</name>
<dbReference type="AlphaFoldDB" id="A0A5R8ZHF1"/>
<gene>
    <name evidence="1" type="ORF">FEM01_03170</name>
</gene>
<proteinExistence type="predicted"/>
<comment type="caution">
    <text evidence="1">The sequence shown here is derived from an EMBL/GenBank/DDBJ whole genome shotgun (WGS) entry which is preliminary data.</text>
</comment>
<dbReference type="OrthoDB" id="6974193at2"/>
<organism evidence="1 2">
    <name type="scientific">Pseudomonas mosselii</name>
    <dbReference type="NCBI Taxonomy" id="78327"/>
    <lineage>
        <taxon>Bacteria</taxon>
        <taxon>Pseudomonadati</taxon>
        <taxon>Pseudomonadota</taxon>
        <taxon>Gammaproteobacteria</taxon>
        <taxon>Pseudomonadales</taxon>
        <taxon>Pseudomonadaceae</taxon>
        <taxon>Pseudomonas</taxon>
    </lineage>
</organism>
<accession>A0A5R8ZHF1</accession>
<evidence type="ECO:0000313" key="1">
    <source>
        <dbReference type="EMBL" id="TLP65191.1"/>
    </source>
</evidence>
<keyword evidence="2" id="KW-1185">Reference proteome</keyword>
<reference evidence="1 2" key="1">
    <citation type="submission" date="2019-05" db="EMBL/GenBank/DDBJ databases">
        <title>Pseudomonas sp. SC006 isolated from lettuce that can produce HBGAs.</title>
        <authorList>
            <person name="Wang D."/>
            <person name="Liao N."/>
            <person name="Liu D."/>
            <person name="Zhang Z."/>
            <person name="Zou S."/>
        </authorList>
    </citation>
    <scope>NUCLEOTIDE SEQUENCE [LARGE SCALE GENOMIC DNA]</scope>
    <source>
        <strain evidence="1 2">SC006</strain>
    </source>
</reference>